<evidence type="ECO:0000313" key="4">
    <source>
        <dbReference type="Proteomes" id="UP000774617"/>
    </source>
</evidence>
<dbReference type="Pfam" id="PF08240">
    <property type="entry name" value="ADH_N"/>
    <property type="match status" value="1"/>
</dbReference>
<dbReference type="Pfam" id="PF13602">
    <property type="entry name" value="ADH_zinc_N_2"/>
    <property type="match status" value="1"/>
</dbReference>
<dbReference type="SMART" id="SM00829">
    <property type="entry name" value="PKS_ER"/>
    <property type="match status" value="1"/>
</dbReference>
<reference evidence="3 4" key="1">
    <citation type="journal article" date="2021" name="Nat. Commun.">
        <title>Genetic determinants of endophytism in the Arabidopsis root mycobiome.</title>
        <authorList>
            <person name="Mesny F."/>
            <person name="Miyauchi S."/>
            <person name="Thiergart T."/>
            <person name="Pickel B."/>
            <person name="Atanasova L."/>
            <person name="Karlsson M."/>
            <person name="Huettel B."/>
            <person name="Barry K.W."/>
            <person name="Haridas S."/>
            <person name="Chen C."/>
            <person name="Bauer D."/>
            <person name="Andreopoulos W."/>
            <person name="Pangilinan J."/>
            <person name="LaButti K."/>
            <person name="Riley R."/>
            <person name="Lipzen A."/>
            <person name="Clum A."/>
            <person name="Drula E."/>
            <person name="Henrissat B."/>
            <person name="Kohler A."/>
            <person name="Grigoriev I.V."/>
            <person name="Martin F.M."/>
            <person name="Hacquard S."/>
        </authorList>
    </citation>
    <scope>NUCLEOTIDE SEQUENCE [LARGE SCALE GENOMIC DNA]</scope>
    <source>
        <strain evidence="3 4">MPI-SDFR-AT-0080</strain>
    </source>
</reference>
<sequence>MPTTPQPPTSCSSASTTARLPADEEEEEEDDDDTADLSDPTILAWTHTTGGYPRCLALTHVPAPSASAPLSPTQLLVRVRAAALNPLDIQLMNVPLLWSLPYLSSVRKGIGADFAGEVLAAGRASGFSGGEEVFGIRLAGMGGGGTLQEVVTVDVGDGAGGVVVRKPRGWGWREAAAVPLAWLTARTCIAKCEGFVGEGEKGTVVVLGGSSAVGMWVVRLARRKGWRVVATCSARNEEFVREMGADVVVDYMRGGVRAAVEREAPDAVVDCVGGTECLGVARKYITIVGDKTDKGMLGGALTYLWNPQMVWRTLIGKLGCRSEVYECVNLELRKDYLEEALELEKDDIVIDSTFPFDRVEEALERLNSGRCRGKVVVEIGALGGRL</sequence>
<feature type="compositionally biased region" description="Acidic residues" evidence="1">
    <location>
        <begin position="23"/>
        <end position="36"/>
    </location>
</feature>
<dbReference type="InterPro" id="IPR036291">
    <property type="entry name" value="NAD(P)-bd_dom_sf"/>
</dbReference>
<evidence type="ECO:0000313" key="3">
    <source>
        <dbReference type="EMBL" id="KAH7024288.1"/>
    </source>
</evidence>
<dbReference type="Gene3D" id="3.90.180.10">
    <property type="entry name" value="Medium-chain alcohol dehydrogenases, catalytic domain"/>
    <property type="match status" value="1"/>
</dbReference>
<protein>
    <submittedName>
        <fullName evidence="3">Alcohol dehydrogenase</fullName>
    </submittedName>
</protein>
<dbReference type="PANTHER" id="PTHR11695">
    <property type="entry name" value="ALCOHOL DEHYDROGENASE RELATED"/>
    <property type="match status" value="1"/>
</dbReference>
<name>A0ABQ8FSW9_9PEZI</name>
<feature type="domain" description="Enoyl reductase (ER)" evidence="2">
    <location>
        <begin position="51"/>
        <end position="377"/>
    </location>
</feature>
<organism evidence="3 4">
    <name type="scientific">Macrophomina phaseolina</name>
    <dbReference type="NCBI Taxonomy" id="35725"/>
    <lineage>
        <taxon>Eukaryota</taxon>
        <taxon>Fungi</taxon>
        <taxon>Dikarya</taxon>
        <taxon>Ascomycota</taxon>
        <taxon>Pezizomycotina</taxon>
        <taxon>Dothideomycetes</taxon>
        <taxon>Dothideomycetes incertae sedis</taxon>
        <taxon>Botryosphaeriales</taxon>
        <taxon>Botryosphaeriaceae</taxon>
        <taxon>Macrophomina</taxon>
    </lineage>
</organism>
<dbReference type="Proteomes" id="UP000774617">
    <property type="component" value="Unassembled WGS sequence"/>
</dbReference>
<evidence type="ECO:0000259" key="2">
    <source>
        <dbReference type="SMART" id="SM00829"/>
    </source>
</evidence>
<dbReference type="SUPFAM" id="SSF50129">
    <property type="entry name" value="GroES-like"/>
    <property type="match status" value="1"/>
</dbReference>
<dbReference type="PANTHER" id="PTHR11695:SF647">
    <property type="entry name" value="ENOYL REDUCTASE (ER) DOMAIN-CONTAINING PROTEIN"/>
    <property type="match status" value="1"/>
</dbReference>
<dbReference type="SUPFAM" id="SSF51735">
    <property type="entry name" value="NAD(P)-binding Rossmann-fold domains"/>
    <property type="match status" value="1"/>
</dbReference>
<dbReference type="InterPro" id="IPR011032">
    <property type="entry name" value="GroES-like_sf"/>
</dbReference>
<comment type="caution">
    <text evidence="3">The sequence shown here is derived from an EMBL/GenBank/DDBJ whole genome shotgun (WGS) entry which is preliminary data.</text>
</comment>
<dbReference type="InterPro" id="IPR050700">
    <property type="entry name" value="YIM1/Zinc_Alcohol_DH_Fams"/>
</dbReference>
<dbReference type="CDD" id="cd08267">
    <property type="entry name" value="MDR1"/>
    <property type="match status" value="1"/>
</dbReference>
<dbReference type="InterPro" id="IPR013154">
    <property type="entry name" value="ADH-like_N"/>
</dbReference>
<keyword evidence="4" id="KW-1185">Reference proteome</keyword>
<dbReference type="EMBL" id="JAGTJR010000062">
    <property type="protein sequence ID" value="KAH7024288.1"/>
    <property type="molecule type" value="Genomic_DNA"/>
</dbReference>
<gene>
    <name evidence="3" type="ORF">B0J12DRAFT_610494</name>
</gene>
<feature type="region of interest" description="Disordered" evidence="1">
    <location>
        <begin position="1"/>
        <end position="39"/>
    </location>
</feature>
<dbReference type="InterPro" id="IPR020843">
    <property type="entry name" value="ER"/>
</dbReference>
<dbReference type="Gene3D" id="3.40.50.720">
    <property type="entry name" value="NAD(P)-binding Rossmann-like Domain"/>
    <property type="match status" value="1"/>
</dbReference>
<accession>A0ABQ8FSW9</accession>
<proteinExistence type="predicted"/>
<evidence type="ECO:0000256" key="1">
    <source>
        <dbReference type="SAM" id="MobiDB-lite"/>
    </source>
</evidence>